<gene>
    <name evidence="1" type="ORF">DPEC_G00203780</name>
</gene>
<dbReference type="EMBL" id="CM055743">
    <property type="protein sequence ID" value="KAJ8000337.1"/>
    <property type="molecule type" value="Genomic_DNA"/>
</dbReference>
<organism evidence="1 2">
    <name type="scientific">Dallia pectoralis</name>
    <name type="common">Alaska blackfish</name>
    <dbReference type="NCBI Taxonomy" id="75939"/>
    <lineage>
        <taxon>Eukaryota</taxon>
        <taxon>Metazoa</taxon>
        <taxon>Chordata</taxon>
        <taxon>Craniata</taxon>
        <taxon>Vertebrata</taxon>
        <taxon>Euteleostomi</taxon>
        <taxon>Actinopterygii</taxon>
        <taxon>Neopterygii</taxon>
        <taxon>Teleostei</taxon>
        <taxon>Protacanthopterygii</taxon>
        <taxon>Esociformes</taxon>
        <taxon>Umbridae</taxon>
        <taxon>Dallia</taxon>
    </lineage>
</organism>
<protein>
    <submittedName>
        <fullName evidence="1">Uncharacterized protein</fullName>
    </submittedName>
</protein>
<reference evidence="1" key="1">
    <citation type="submission" date="2021-05" db="EMBL/GenBank/DDBJ databases">
        <authorList>
            <person name="Pan Q."/>
            <person name="Jouanno E."/>
            <person name="Zahm M."/>
            <person name="Klopp C."/>
            <person name="Cabau C."/>
            <person name="Louis A."/>
            <person name="Berthelot C."/>
            <person name="Parey E."/>
            <person name="Roest Crollius H."/>
            <person name="Montfort J."/>
            <person name="Robinson-Rechavi M."/>
            <person name="Bouchez O."/>
            <person name="Lampietro C."/>
            <person name="Lopez Roques C."/>
            <person name="Donnadieu C."/>
            <person name="Postlethwait J."/>
            <person name="Bobe J."/>
            <person name="Dillon D."/>
            <person name="Chandos A."/>
            <person name="von Hippel F."/>
            <person name="Guiguen Y."/>
        </authorList>
    </citation>
    <scope>NUCLEOTIDE SEQUENCE</scope>
    <source>
        <strain evidence="1">YG-Jan2019</strain>
    </source>
</reference>
<sequence length="929" mass="104275">MVKCALVGIREYAPFANKQVKREHFVVVALLSLKGAMSDNSSSTCSSRSGSSTNSWTMLSPEEAAESLGPVDDGTESLGDVPSLSEEVPAAIVESRQCEPEIPVETVLSEEGQQVCTVCQETEPAPCEGPVPSSPTLLSTLEASNVPLDPDSESQPEPPIIHDMVTSSPSDNEQLTAMPFVTHVDLVEPLQANFPEPPSFKFDEPELSHTSESLSLASHVECRTPESSAPRAKPDRNIHVETHGPPSDIGPLAESPLSHSVESPTPERPFSENIGFDEVPEESSLEKEDTELPEKATDVPEERESPHGIDLGRADTSSEEGDGLRRRNVAPMLNTSEDEEDEEVEFELVERKEEKRSMTMNLCIVGALVLLCLGSLFLSDNTDEMTEAEQNQDWLNDPKEMKDILDKLTQENQQISQLEIQLQAHKEQLDSALNAGLSKGNEHENRDLEQENTELKEELSSLPGLREELEMLRSRVNELSQITAGKPDTSEPPSHPTTPSNGQTGNSNQTSATGGPERRELQEEVKVKEELQRQKELLEESKKRLEGMKTDRGHKKNGGYQKKVRESLAGIQERLTEQVEKMGKRADGKWKSWDNGNKRDGRKGKEDIKDHGSKERKGQEPRKHGKGKSEGGPKERDEKTGKDWKANELNPHKEAWRKKQDDWEGKKDDRRVDRDKRKQERPWQTKKDSNHQPQPDSNHQPQPDSNHQPQPDSNHQPQPDSNHQPHPDSNHQPQPDSNHQPQPDSNHQPHPDSNHQPHPDSNHQPHPDSNHQPHPDSNHQPHPDSNHQPHRHHKPQYEQTSFWKHQGEKLGRNVRPLAGCSGAKDCAKQEGLFPVELSEFDELLDGYLSKLERATPESKAELQKLTAKFFQDGVFVHDKVLFSDFAEDVADILEDMADIFELDGQDDEALEEAMEEFEREALWKFTATV</sequence>
<evidence type="ECO:0000313" key="1">
    <source>
        <dbReference type="EMBL" id="KAJ8000337.1"/>
    </source>
</evidence>
<name>A0ACC2G9T7_DALPE</name>
<evidence type="ECO:0000313" key="2">
    <source>
        <dbReference type="Proteomes" id="UP001157502"/>
    </source>
</evidence>
<dbReference type="Proteomes" id="UP001157502">
    <property type="component" value="Chromosome 16"/>
</dbReference>
<accession>A0ACC2G9T7</accession>
<comment type="caution">
    <text evidence="1">The sequence shown here is derived from an EMBL/GenBank/DDBJ whole genome shotgun (WGS) entry which is preliminary data.</text>
</comment>
<keyword evidence="2" id="KW-1185">Reference proteome</keyword>
<proteinExistence type="predicted"/>